<protein>
    <submittedName>
        <fullName evidence="2">Uncharacterized protein</fullName>
    </submittedName>
</protein>
<reference evidence="2" key="1">
    <citation type="submission" date="2023-03" db="EMBL/GenBank/DDBJ databases">
        <title>Massive genome expansion in bonnet fungi (Mycena s.s.) driven by repeated elements and novel gene families across ecological guilds.</title>
        <authorList>
            <consortium name="Lawrence Berkeley National Laboratory"/>
            <person name="Harder C.B."/>
            <person name="Miyauchi S."/>
            <person name="Viragh M."/>
            <person name="Kuo A."/>
            <person name="Thoen E."/>
            <person name="Andreopoulos B."/>
            <person name="Lu D."/>
            <person name="Skrede I."/>
            <person name="Drula E."/>
            <person name="Henrissat B."/>
            <person name="Morin E."/>
            <person name="Kohler A."/>
            <person name="Barry K."/>
            <person name="LaButti K."/>
            <person name="Morin E."/>
            <person name="Salamov A."/>
            <person name="Lipzen A."/>
            <person name="Mereny Z."/>
            <person name="Hegedus B."/>
            <person name="Baldrian P."/>
            <person name="Stursova M."/>
            <person name="Weitz H."/>
            <person name="Taylor A."/>
            <person name="Grigoriev I.V."/>
            <person name="Nagy L.G."/>
            <person name="Martin F."/>
            <person name="Kauserud H."/>
        </authorList>
    </citation>
    <scope>NUCLEOTIDE SEQUENCE</scope>
    <source>
        <strain evidence="2">CBHHK188m</strain>
    </source>
</reference>
<feature type="compositionally biased region" description="Polar residues" evidence="1">
    <location>
        <begin position="219"/>
        <end position="234"/>
    </location>
</feature>
<evidence type="ECO:0000313" key="2">
    <source>
        <dbReference type="EMBL" id="KAJ7758173.1"/>
    </source>
</evidence>
<feature type="compositionally biased region" description="Basic and acidic residues" evidence="1">
    <location>
        <begin position="238"/>
        <end position="253"/>
    </location>
</feature>
<evidence type="ECO:0000256" key="1">
    <source>
        <dbReference type="SAM" id="MobiDB-lite"/>
    </source>
</evidence>
<keyword evidence="3" id="KW-1185">Reference proteome</keyword>
<proteinExistence type="predicted"/>
<name>A0AAD7NF68_9AGAR</name>
<feature type="compositionally biased region" description="Polar residues" evidence="1">
    <location>
        <begin position="201"/>
        <end position="211"/>
    </location>
</feature>
<dbReference type="Proteomes" id="UP001215280">
    <property type="component" value="Unassembled WGS sequence"/>
</dbReference>
<comment type="caution">
    <text evidence="2">The sequence shown here is derived from an EMBL/GenBank/DDBJ whole genome shotgun (WGS) entry which is preliminary data.</text>
</comment>
<evidence type="ECO:0000313" key="3">
    <source>
        <dbReference type="Proteomes" id="UP001215280"/>
    </source>
</evidence>
<dbReference type="AlphaFoldDB" id="A0AAD7NF68"/>
<feature type="region of interest" description="Disordered" evidence="1">
    <location>
        <begin position="193"/>
        <end position="253"/>
    </location>
</feature>
<organism evidence="2 3">
    <name type="scientific">Mycena maculata</name>
    <dbReference type="NCBI Taxonomy" id="230809"/>
    <lineage>
        <taxon>Eukaryota</taxon>
        <taxon>Fungi</taxon>
        <taxon>Dikarya</taxon>
        <taxon>Basidiomycota</taxon>
        <taxon>Agaricomycotina</taxon>
        <taxon>Agaricomycetes</taxon>
        <taxon>Agaricomycetidae</taxon>
        <taxon>Agaricales</taxon>
        <taxon>Marasmiineae</taxon>
        <taxon>Mycenaceae</taxon>
        <taxon>Mycena</taxon>
    </lineage>
</organism>
<dbReference type="EMBL" id="JARJLG010000056">
    <property type="protein sequence ID" value="KAJ7758173.1"/>
    <property type="molecule type" value="Genomic_DNA"/>
</dbReference>
<feature type="region of interest" description="Disordered" evidence="1">
    <location>
        <begin position="57"/>
        <end position="82"/>
    </location>
</feature>
<accession>A0AAD7NF68</accession>
<sequence length="253" mass="28334">MMSVHEVQVNEIRHQIENAHNILDRCHSPTHIKIQNEVSAGKSNAIKKDIVFLPPQKHKSKATKFGRQSRTGDDGGSPHMKCRSERKQRLLDKMMEDQALRPCIHTHPIWTGSKGKLRPAVFQKYAKVEGGAFETGCPGPHIIDKFVGNNGIFRPEVRSVQHGVVPERTAAHKNSAVGYKGLLVVKQAAREHKPYEATPESRYTPSNSHFASSDRRWGTQCQLRNVGQQGSLNAMNIHGRETETESSKRGLVK</sequence>
<gene>
    <name evidence="2" type="ORF">DFH07DRAFT_772640</name>
</gene>